<reference evidence="1 2" key="1">
    <citation type="submission" date="2013-11" db="EMBL/GenBank/DDBJ databases">
        <title>The Genome Sequence of Phytophthora parasitica P1976.</title>
        <authorList>
            <consortium name="The Broad Institute Genomics Platform"/>
            <person name="Russ C."/>
            <person name="Tyler B."/>
            <person name="Panabieres F."/>
            <person name="Shan W."/>
            <person name="Tripathy S."/>
            <person name="Grunwald N."/>
            <person name="Machado M."/>
            <person name="Johnson C.S."/>
            <person name="Walker B."/>
            <person name="Young S."/>
            <person name="Zeng Q."/>
            <person name="Gargeya S."/>
            <person name="Fitzgerald M."/>
            <person name="Haas B."/>
            <person name="Abouelleil A."/>
            <person name="Allen A.W."/>
            <person name="Alvarado L."/>
            <person name="Arachchi H.M."/>
            <person name="Berlin A.M."/>
            <person name="Chapman S.B."/>
            <person name="Gainer-Dewar J."/>
            <person name="Goldberg J."/>
            <person name="Griggs A."/>
            <person name="Gujja S."/>
            <person name="Hansen M."/>
            <person name="Howarth C."/>
            <person name="Imamovic A."/>
            <person name="Ireland A."/>
            <person name="Larimer J."/>
            <person name="McCowan C."/>
            <person name="Murphy C."/>
            <person name="Pearson M."/>
            <person name="Poon T.W."/>
            <person name="Priest M."/>
            <person name="Roberts A."/>
            <person name="Saif S."/>
            <person name="Shea T."/>
            <person name="Sisk P."/>
            <person name="Sykes S."/>
            <person name="Wortman J."/>
            <person name="Nusbaum C."/>
            <person name="Birren B."/>
        </authorList>
    </citation>
    <scope>NUCLEOTIDE SEQUENCE [LARGE SCALE GENOMIC DNA]</scope>
    <source>
        <strain evidence="1 2">P1976</strain>
    </source>
</reference>
<proteinExistence type="predicted"/>
<accession>A0A081A848</accession>
<name>A0A081A848_PHYNI</name>
<evidence type="ECO:0000313" key="1">
    <source>
        <dbReference type="EMBL" id="ETO75059.1"/>
    </source>
</evidence>
<dbReference type="AlphaFoldDB" id="A0A081A848"/>
<sequence>MADGHTAPATTYNFPPVCTLASGFKSVERRHRRLLQLLERPFSLLVVVADPPPE</sequence>
<organism evidence="1 2">
    <name type="scientific">Phytophthora nicotianae P1976</name>
    <dbReference type="NCBI Taxonomy" id="1317066"/>
    <lineage>
        <taxon>Eukaryota</taxon>
        <taxon>Sar</taxon>
        <taxon>Stramenopiles</taxon>
        <taxon>Oomycota</taxon>
        <taxon>Peronosporomycetes</taxon>
        <taxon>Peronosporales</taxon>
        <taxon>Peronosporaceae</taxon>
        <taxon>Phytophthora</taxon>
    </lineage>
</organism>
<protein>
    <submittedName>
        <fullName evidence="1">Uncharacterized protein</fullName>
    </submittedName>
</protein>
<gene>
    <name evidence="1" type="ORF">F444_09293</name>
</gene>
<dbReference type="Proteomes" id="UP000028582">
    <property type="component" value="Unassembled WGS sequence"/>
</dbReference>
<evidence type="ECO:0000313" key="2">
    <source>
        <dbReference type="Proteomes" id="UP000028582"/>
    </source>
</evidence>
<comment type="caution">
    <text evidence="1">The sequence shown here is derived from an EMBL/GenBank/DDBJ whole genome shotgun (WGS) entry which is preliminary data.</text>
</comment>
<dbReference type="EMBL" id="ANJA01001726">
    <property type="protein sequence ID" value="ETO75059.1"/>
    <property type="molecule type" value="Genomic_DNA"/>
</dbReference>